<gene>
    <name evidence="4" type="ORF">L195_g014912</name>
</gene>
<evidence type="ECO:0000313" key="4">
    <source>
        <dbReference type="EMBL" id="PNX91788.1"/>
    </source>
</evidence>
<protein>
    <recommendedName>
        <fullName evidence="3">Retrotransposon gag domain-containing protein</fullName>
    </recommendedName>
</protein>
<reference evidence="4 5" key="1">
    <citation type="journal article" date="2014" name="Am. J. Bot.">
        <title>Genome assembly and annotation for red clover (Trifolium pratense; Fabaceae).</title>
        <authorList>
            <person name="Istvanek J."/>
            <person name="Jaros M."/>
            <person name="Krenek A."/>
            <person name="Repkova J."/>
        </authorList>
    </citation>
    <scope>NUCLEOTIDE SEQUENCE [LARGE SCALE GENOMIC DNA]</scope>
    <source>
        <strain evidence="5">cv. Tatra</strain>
        <tissue evidence="4">Young leaves</tissue>
    </source>
</reference>
<feature type="domain" description="Retrotransposon gag" evidence="3">
    <location>
        <begin position="87"/>
        <end position="180"/>
    </location>
</feature>
<feature type="coiled-coil region" evidence="1">
    <location>
        <begin position="498"/>
        <end position="547"/>
    </location>
</feature>
<dbReference type="Pfam" id="PF03732">
    <property type="entry name" value="Retrotrans_gag"/>
    <property type="match status" value="1"/>
</dbReference>
<dbReference type="Proteomes" id="UP000236291">
    <property type="component" value="Unassembled WGS sequence"/>
</dbReference>
<dbReference type="InterPro" id="IPR005162">
    <property type="entry name" value="Retrotrans_gag_dom"/>
</dbReference>
<dbReference type="ExpressionAtlas" id="A0A2K3MLX5">
    <property type="expression patterns" value="baseline"/>
</dbReference>
<feature type="compositionally biased region" description="Basic and acidic residues" evidence="2">
    <location>
        <begin position="430"/>
        <end position="449"/>
    </location>
</feature>
<comment type="caution">
    <text evidence="4">The sequence shown here is derived from an EMBL/GenBank/DDBJ whole genome shotgun (WGS) entry which is preliminary data.</text>
</comment>
<name>A0A2K3MLX5_TRIPR</name>
<organism evidence="4 5">
    <name type="scientific">Trifolium pratense</name>
    <name type="common">Red clover</name>
    <dbReference type="NCBI Taxonomy" id="57577"/>
    <lineage>
        <taxon>Eukaryota</taxon>
        <taxon>Viridiplantae</taxon>
        <taxon>Streptophyta</taxon>
        <taxon>Embryophyta</taxon>
        <taxon>Tracheophyta</taxon>
        <taxon>Spermatophyta</taxon>
        <taxon>Magnoliopsida</taxon>
        <taxon>eudicotyledons</taxon>
        <taxon>Gunneridae</taxon>
        <taxon>Pentapetalae</taxon>
        <taxon>rosids</taxon>
        <taxon>fabids</taxon>
        <taxon>Fabales</taxon>
        <taxon>Fabaceae</taxon>
        <taxon>Papilionoideae</taxon>
        <taxon>50 kb inversion clade</taxon>
        <taxon>NPAAA clade</taxon>
        <taxon>Hologalegina</taxon>
        <taxon>IRL clade</taxon>
        <taxon>Trifolieae</taxon>
        <taxon>Trifolium</taxon>
    </lineage>
</organism>
<evidence type="ECO:0000256" key="1">
    <source>
        <dbReference type="SAM" id="Coils"/>
    </source>
</evidence>
<accession>A0A2K3MLX5</accession>
<dbReference type="PANTHER" id="PTHR33223">
    <property type="entry name" value="CCHC-TYPE DOMAIN-CONTAINING PROTEIN"/>
    <property type="match status" value="1"/>
</dbReference>
<dbReference type="EMBL" id="ASHM01010004">
    <property type="protein sequence ID" value="PNX91788.1"/>
    <property type="molecule type" value="Genomic_DNA"/>
</dbReference>
<feature type="region of interest" description="Disordered" evidence="2">
    <location>
        <begin position="403"/>
        <end position="455"/>
    </location>
</feature>
<feature type="region of interest" description="Disordered" evidence="2">
    <location>
        <begin position="633"/>
        <end position="653"/>
    </location>
</feature>
<evidence type="ECO:0000313" key="5">
    <source>
        <dbReference type="Proteomes" id="UP000236291"/>
    </source>
</evidence>
<sequence length="653" mass="75172">MTDHGYNNNKGGGVMPCHNNPRRLAHIVGPLKNTRQIEIKPGLLQILYTNPFAGLDHEDPYNHLVKFYEIADTLGVTEAEEENVFMRMFPHSLTGKAKDWYLDQPAQIMTDWNALEETFLNRFYPHSKFMEAKIAIVVFSQGSNETLCEAWERYKSMLRRCHNHDFNDLTQIHMFRNGLQHQSKLFLDVAAGGSLMSKGAEDAIAIIEKMALSDRQGEYNMNPSQRKPGILELDTSDAMLAQNKLLTNTVEELSKQMSKLITLQEGSSKAKQVAYCEPCTGDHPTGHCPPSNEEVNFMGNQQRHGQYQNNTGYQRWNNSNYDQGWRQGAGPSNMQHQYENYNQYPPQQNQHYHSCNDAAMRNVENQLGQMANMQGGTFTANTETNLKERCKSISTRSDKLIGDNLETETDDVVELKEKPEGEKEESEKEIEEKNKEEELVENENEKKANVDNGEEQGNEEVFEHNVEKLFSEEGTCMNSPYKIKLPDPPAPTKKIVIEEKVIEENEKLEKVVVEVKDQDEGEEKEKLVEKEEENNQERVKVNKAEIDEVVESFRALFNQNQLGRTWTPHHLYFKFMEFLPNKLKTMDDTIILHSVSGMLVSHICKGVIWHLAEKLKMLQIAWPVERPFYPEKVRQPDASSKEVRQRSEEEPDN</sequence>
<dbReference type="AlphaFoldDB" id="A0A2K3MLX5"/>
<evidence type="ECO:0000259" key="3">
    <source>
        <dbReference type="Pfam" id="PF03732"/>
    </source>
</evidence>
<keyword evidence="1" id="KW-0175">Coiled coil</keyword>
<reference evidence="4 5" key="2">
    <citation type="journal article" date="2017" name="Front. Plant Sci.">
        <title>Gene Classification and Mining of Molecular Markers Useful in Red Clover (Trifolium pratense) Breeding.</title>
        <authorList>
            <person name="Istvanek J."/>
            <person name="Dluhosova J."/>
            <person name="Dluhos P."/>
            <person name="Patkova L."/>
            <person name="Nedelnik J."/>
            <person name="Repkova J."/>
        </authorList>
    </citation>
    <scope>NUCLEOTIDE SEQUENCE [LARGE SCALE GENOMIC DNA]</scope>
    <source>
        <strain evidence="5">cv. Tatra</strain>
        <tissue evidence="4">Young leaves</tissue>
    </source>
</reference>
<proteinExistence type="predicted"/>
<dbReference type="PANTHER" id="PTHR33223:SF11">
    <property type="entry name" value="ELEMENT PROTEIN, PUTATIVE-RELATED"/>
    <property type="match status" value="1"/>
</dbReference>
<evidence type="ECO:0000256" key="2">
    <source>
        <dbReference type="SAM" id="MobiDB-lite"/>
    </source>
</evidence>